<keyword evidence="10 15" id="KW-0521">NADP</keyword>
<dbReference type="eggNOG" id="COG0117">
    <property type="taxonomic scope" value="Bacteria"/>
</dbReference>
<dbReference type="GO" id="GO:0050661">
    <property type="term" value="F:NADP binding"/>
    <property type="evidence" value="ECO:0007669"/>
    <property type="project" value="InterPro"/>
</dbReference>
<comment type="similarity">
    <text evidence="4 15">In the N-terminal section; belongs to the cytidine and deoxycytidylate deaminase family.</text>
</comment>
<comment type="similarity">
    <text evidence="5 15">In the C-terminal section; belongs to the HTP reductase family.</text>
</comment>
<feature type="binding site" evidence="17">
    <location>
        <begin position="297"/>
        <end position="303"/>
    </location>
    <ligand>
        <name>NADP(+)</name>
        <dbReference type="ChEBI" id="CHEBI:58349"/>
    </ligand>
</feature>
<dbReference type="InterPro" id="IPR016192">
    <property type="entry name" value="APOBEC/CMP_deaminase_Zn-bd"/>
</dbReference>
<dbReference type="GO" id="GO:0009231">
    <property type="term" value="P:riboflavin biosynthetic process"/>
    <property type="evidence" value="ECO:0007669"/>
    <property type="project" value="UniProtKB-UniPathway"/>
</dbReference>
<keyword evidence="11 15" id="KW-0560">Oxidoreductase</keyword>
<dbReference type="PROSITE" id="PS51747">
    <property type="entry name" value="CYT_DCMP_DEAMINASES_2"/>
    <property type="match status" value="1"/>
</dbReference>
<feature type="binding site" evidence="18">
    <location>
        <position position="77"/>
    </location>
    <ligand>
        <name>Zn(2+)</name>
        <dbReference type="ChEBI" id="CHEBI:29105"/>
        <note>catalytic</note>
    </ligand>
</feature>
<evidence type="ECO:0000256" key="11">
    <source>
        <dbReference type="ARBA" id="ARBA00023002"/>
    </source>
</evidence>
<dbReference type="InterPro" id="IPR050765">
    <property type="entry name" value="Riboflavin_Biosynth_HTPR"/>
</dbReference>
<feature type="binding site" evidence="17">
    <location>
        <position position="172"/>
    </location>
    <ligand>
        <name>NADP(+)</name>
        <dbReference type="ChEBI" id="CHEBI:58349"/>
    </ligand>
</feature>
<dbReference type="eggNOG" id="COG1985">
    <property type="taxonomic scope" value="Bacteria"/>
</dbReference>
<feature type="binding site" evidence="18">
    <location>
        <position position="86"/>
    </location>
    <ligand>
        <name>Zn(2+)</name>
        <dbReference type="ChEBI" id="CHEBI:29105"/>
        <note>catalytic</note>
    </ligand>
</feature>
<feature type="binding site" evidence="17">
    <location>
        <position position="209"/>
    </location>
    <ligand>
        <name>substrate</name>
    </ligand>
</feature>
<dbReference type="STRING" id="1286171.EAL2_c16710"/>
<evidence type="ECO:0000259" key="19">
    <source>
        <dbReference type="PROSITE" id="PS51747"/>
    </source>
</evidence>
<evidence type="ECO:0000256" key="18">
    <source>
        <dbReference type="PIRSR" id="PIRSR006769-3"/>
    </source>
</evidence>
<dbReference type="KEGG" id="eac:EAL2_c16710"/>
<comment type="catalytic activity">
    <reaction evidence="14 15">
        <text>2,5-diamino-6-hydroxy-4-(5-phosphoribosylamino)-pyrimidine + H2O + H(+) = 5-amino-6-(5-phospho-D-ribosylamino)uracil + NH4(+)</text>
        <dbReference type="Rhea" id="RHEA:21868"/>
        <dbReference type="ChEBI" id="CHEBI:15377"/>
        <dbReference type="ChEBI" id="CHEBI:15378"/>
        <dbReference type="ChEBI" id="CHEBI:28938"/>
        <dbReference type="ChEBI" id="CHEBI:58453"/>
        <dbReference type="ChEBI" id="CHEBI:58614"/>
        <dbReference type="EC" id="3.5.4.26"/>
    </reaction>
</comment>
<feature type="binding site" evidence="17">
    <location>
        <position position="186"/>
    </location>
    <ligand>
        <name>substrate</name>
    </ligand>
</feature>
<dbReference type="InterPro" id="IPR004794">
    <property type="entry name" value="Eubact_RibD"/>
</dbReference>
<evidence type="ECO:0000256" key="15">
    <source>
        <dbReference type="PIRNR" id="PIRNR006769"/>
    </source>
</evidence>
<dbReference type="InterPro" id="IPR016193">
    <property type="entry name" value="Cytidine_deaminase-like"/>
</dbReference>
<dbReference type="FunFam" id="3.40.140.10:FF:000025">
    <property type="entry name" value="Riboflavin biosynthesis protein RibD"/>
    <property type="match status" value="1"/>
</dbReference>
<evidence type="ECO:0000256" key="14">
    <source>
        <dbReference type="ARBA" id="ARBA00049886"/>
    </source>
</evidence>
<dbReference type="PANTHER" id="PTHR38011:SF7">
    <property type="entry name" value="2,5-DIAMINO-6-RIBOSYLAMINO-4(3H)-PYRIMIDINONE 5'-PHOSPHATE REDUCTASE"/>
    <property type="match status" value="1"/>
</dbReference>
<keyword evidence="9 15" id="KW-0862">Zinc</keyword>
<dbReference type="EC" id="3.5.4.26" evidence="15"/>
<evidence type="ECO:0000256" key="9">
    <source>
        <dbReference type="ARBA" id="ARBA00022833"/>
    </source>
</evidence>
<feature type="binding site" evidence="17">
    <location>
        <position position="202"/>
    </location>
    <ligand>
        <name>NADP(+)</name>
        <dbReference type="ChEBI" id="CHEBI:58349"/>
    </ligand>
</feature>
<evidence type="ECO:0000256" key="3">
    <source>
        <dbReference type="ARBA" id="ARBA00004910"/>
    </source>
</evidence>
<sequence>MKNIDEAYMKMALELAKKGWGHVSPNPLVGCVIIKGGEIIGMGYHEKFGQAHAEVNAIRAAGESSRGATLYVNLEPCCHYGKTPPCSELIIKSGLKRVVVGMRDPNPRVLGGGIKQLLDAGIEVETGVLEEESIRLNEIFIKHISKGEPFVILKTAVTMDGRTCTASGDSKWITSDESRRLVHKIRAGVSCIVTGVETVIKDDPMLNVRLEGDWKSPFRIVLDSKGRIPLDSKVLTQDSRNTLVCVTDDAPIHRREMIRGTGAELRVFPKCESGVDLKVLLADIASRGFDSVLVEAGARVNTSFLRSGLVDKVMMFMAPKILTGSESPTWTAGSPPSLMKDALELEGLWAESVGPDILVQGYMKGERSCLLE</sequence>
<dbReference type="NCBIfam" id="TIGR00326">
    <property type="entry name" value="eubact_ribD"/>
    <property type="match status" value="1"/>
</dbReference>
<keyword evidence="7 15" id="KW-0479">Metal-binding</keyword>
<feature type="active site" description="Proton donor" evidence="16">
    <location>
        <position position="54"/>
    </location>
</feature>
<gene>
    <name evidence="20" type="primary">ribD</name>
    <name evidence="20" type="ORF">EAL2_c16710</name>
</gene>
<dbReference type="InterPro" id="IPR002734">
    <property type="entry name" value="RibDG_C"/>
</dbReference>
<feature type="binding site" evidence="17">
    <location>
        <position position="170"/>
    </location>
    <ligand>
        <name>substrate</name>
    </ligand>
</feature>
<dbReference type="Pfam" id="PF01872">
    <property type="entry name" value="RibD_C"/>
    <property type="match status" value="1"/>
</dbReference>
<evidence type="ECO:0000256" key="7">
    <source>
        <dbReference type="ARBA" id="ARBA00022723"/>
    </source>
</evidence>
<dbReference type="PANTHER" id="PTHR38011">
    <property type="entry name" value="DIHYDROFOLATE REDUCTASE FAMILY PROTEIN (AFU_ORTHOLOGUE AFUA_8G06820)"/>
    <property type="match status" value="1"/>
</dbReference>
<name>W8U7V4_PEPAC</name>
<reference evidence="20 21" key="1">
    <citation type="journal article" date="2014" name="Genome Announc.">
        <title>Complete Genome Sequence of Amino Acid-Utilizing Eubacterium acidaminophilum al-2 (DSM 3953).</title>
        <authorList>
            <person name="Poehlein A."/>
            <person name="Andreesen J.R."/>
            <person name="Daniel R."/>
        </authorList>
    </citation>
    <scope>NUCLEOTIDE SEQUENCE [LARGE SCALE GENOMIC DNA]</scope>
    <source>
        <strain evidence="20 21">DSM 3953</strain>
    </source>
</reference>
<dbReference type="InterPro" id="IPR011549">
    <property type="entry name" value="RibD_C"/>
</dbReference>
<dbReference type="Pfam" id="PF00383">
    <property type="entry name" value="dCMP_cyt_deam_1"/>
    <property type="match status" value="1"/>
</dbReference>
<evidence type="ECO:0000256" key="10">
    <source>
        <dbReference type="ARBA" id="ARBA00022857"/>
    </source>
</evidence>
<comment type="function">
    <text evidence="1 15">Converts 2,5-diamino-6-(ribosylamino)-4(3h)-pyrimidinone 5'-phosphate into 5-amino-6-(ribosylamino)-2,4(1h,3h)-pyrimidinedione 5'-phosphate.</text>
</comment>
<evidence type="ECO:0000256" key="4">
    <source>
        <dbReference type="ARBA" id="ARBA00005259"/>
    </source>
</evidence>
<dbReference type="EMBL" id="CP007452">
    <property type="protein sequence ID" value="AHM56966.1"/>
    <property type="molecule type" value="Genomic_DNA"/>
</dbReference>
<keyword evidence="6 15" id="KW-0686">Riboflavin biosynthesis</keyword>
<feature type="binding site" evidence="17">
    <location>
        <position position="206"/>
    </location>
    <ligand>
        <name>substrate</name>
    </ligand>
</feature>
<dbReference type="AlphaFoldDB" id="W8U7V4"/>
<dbReference type="NCBIfam" id="TIGR00227">
    <property type="entry name" value="ribD_Cterm"/>
    <property type="match status" value="1"/>
</dbReference>
<dbReference type="InterPro" id="IPR002125">
    <property type="entry name" value="CMP_dCMP_dom"/>
</dbReference>
<dbReference type="PROSITE" id="PS00903">
    <property type="entry name" value="CYT_DCMP_DEAMINASES_1"/>
    <property type="match status" value="1"/>
</dbReference>
<dbReference type="SUPFAM" id="SSF53597">
    <property type="entry name" value="Dihydrofolate reductase-like"/>
    <property type="match status" value="1"/>
</dbReference>
<dbReference type="Gene3D" id="3.40.140.10">
    <property type="entry name" value="Cytidine Deaminase, domain 2"/>
    <property type="match status" value="1"/>
</dbReference>
<dbReference type="PATRIC" id="fig|1286171.3.peg.1622"/>
<dbReference type="PIRSF" id="PIRSF006769">
    <property type="entry name" value="RibD"/>
    <property type="match status" value="1"/>
</dbReference>
<comment type="cofactor">
    <cofactor evidence="15 18">
        <name>Zn(2+)</name>
        <dbReference type="ChEBI" id="CHEBI:29105"/>
    </cofactor>
    <text evidence="15 18">Binds 1 zinc ion.</text>
</comment>
<feature type="binding site" evidence="17">
    <location>
        <position position="295"/>
    </location>
    <ligand>
        <name>substrate</name>
    </ligand>
</feature>
<comment type="pathway">
    <text evidence="3 15">Cofactor biosynthesis; riboflavin biosynthesis; 5-amino-6-(D-ribitylamino)uracil from GTP: step 3/4.</text>
</comment>
<evidence type="ECO:0000256" key="16">
    <source>
        <dbReference type="PIRSR" id="PIRSR006769-1"/>
    </source>
</evidence>
<dbReference type="UniPathway" id="UPA00275">
    <property type="reaction ID" value="UER00401"/>
</dbReference>
<evidence type="ECO:0000313" key="21">
    <source>
        <dbReference type="Proteomes" id="UP000019591"/>
    </source>
</evidence>
<dbReference type="GO" id="GO:0008703">
    <property type="term" value="F:5-amino-6-(5-phosphoribosylamino)uracil reductase activity"/>
    <property type="evidence" value="ECO:0007669"/>
    <property type="project" value="UniProtKB-EC"/>
</dbReference>
<accession>W8U7V4</accession>
<keyword evidence="8 15" id="KW-0378">Hydrolase</keyword>
<evidence type="ECO:0000256" key="17">
    <source>
        <dbReference type="PIRSR" id="PIRSR006769-2"/>
    </source>
</evidence>
<proteinExistence type="inferred from homology"/>
<dbReference type="Proteomes" id="UP000019591">
    <property type="component" value="Chromosome"/>
</dbReference>
<evidence type="ECO:0000256" key="2">
    <source>
        <dbReference type="ARBA" id="ARBA00004882"/>
    </source>
</evidence>
<dbReference type="GO" id="GO:0008270">
    <property type="term" value="F:zinc ion binding"/>
    <property type="evidence" value="ECO:0007669"/>
    <property type="project" value="InterPro"/>
</dbReference>
<comment type="catalytic activity">
    <reaction evidence="13 15">
        <text>5-amino-6-(5-phospho-D-ribitylamino)uracil + NADP(+) = 5-amino-6-(5-phospho-D-ribosylamino)uracil + NADPH + H(+)</text>
        <dbReference type="Rhea" id="RHEA:17845"/>
        <dbReference type="ChEBI" id="CHEBI:15378"/>
        <dbReference type="ChEBI" id="CHEBI:57783"/>
        <dbReference type="ChEBI" id="CHEBI:58349"/>
        <dbReference type="ChEBI" id="CHEBI:58421"/>
        <dbReference type="ChEBI" id="CHEBI:58453"/>
        <dbReference type="EC" id="1.1.1.193"/>
    </reaction>
</comment>
<dbReference type="EC" id="1.1.1.193" evidence="15"/>
<feature type="binding site" evidence="17">
    <location>
        <position position="198"/>
    </location>
    <ligand>
        <name>NADP(+)</name>
        <dbReference type="ChEBI" id="CHEBI:58349"/>
    </ligand>
</feature>
<comment type="pathway">
    <text evidence="2 15">Cofactor biosynthesis; riboflavin biosynthesis; 5-amino-6-(D-ribitylamino)uracil from GTP: step 2/4.</text>
</comment>
<dbReference type="HOGENOM" id="CLU_036590_1_2_9"/>
<feature type="domain" description="CMP/dCMP-type deaminase" evidence="19">
    <location>
        <begin position="3"/>
        <end position="125"/>
    </location>
</feature>
<evidence type="ECO:0000256" key="13">
    <source>
        <dbReference type="ARBA" id="ARBA00049861"/>
    </source>
</evidence>
<dbReference type="CDD" id="cd01284">
    <property type="entry name" value="Riboflavin_deaminase-reductase"/>
    <property type="match status" value="1"/>
</dbReference>
<evidence type="ECO:0000256" key="6">
    <source>
        <dbReference type="ARBA" id="ARBA00022619"/>
    </source>
</evidence>
<keyword evidence="21" id="KW-1185">Reference proteome</keyword>
<evidence type="ECO:0000256" key="1">
    <source>
        <dbReference type="ARBA" id="ARBA00002151"/>
    </source>
</evidence>
<feature type="binding site" evidence="17">
    <location>
        <position position="224"/>
    </location>
    <ligand>
        <name>NADP(+)</name>
        <dbReference type="ChEBI" id="CHEBI:58349"/>
    </ligand>
</feature>
<dbReference type="RefSeq" id="WP_242842460.1">
    <property type="nucleotide sequence ID" value="NZ_CP007452.1"/>
</dbReference>
<protein>
    <recommendedName>
        <fullName evidence="15">Riboflavin biosynthesis protein RibD</fullName>
    </recommendedName>
    <domain>
        <recommendedName>
            <fullName evidence="15">Diaminohydroxyphosphoribosylaminopyrimidine deaminase</fullName>
            <shortName evidence="15">DRAP deaminase</shortName>
            <ecNumber evidence="15">3.5.4.26</ecNumber>
        </recommendedName>
        <alternativeName>
            <fullName evidence="15">Riboflavin-specific deaminase</fullName>
        </alternativeName>
    </domain>
    <domain>
        <recommendedName>
            <fullName evidence="15">5-amino-6-(5-phosphoribosylamino)uracil reductase</fullName>
            <ecNumber evidence="15">1.1.1.193</ecNumber>
        </recommendedName>
        <alternativeName>
            <fullName evidence="15">HTP reductase</fullName>
        </alternativeName>
    </domain>
</protein>
<organism evidence="20 21">
    <name type="scientific">Peptoclostridium acidaminophilum DSM 3953</name>
    <dbReference type="NCBI Taxonomy" id="1286171"/>
    <lineage>
        <taxon>Bacteria</taxon>
        <taxon>Bacillati</taxon>
        <taxon>Bacillota</taxon>
        <taxon>Clostridia</taxon>
        <taxon>Peptostreptococcales</taxon>
        <taxon>Peptoclostridiaceae</taxon>
        <taxon>Peptoclostridium</taxon>
    </lineage>
</organism>
<dbReference type="GO" id="GO:0008835">
    <property type="term" value="F:diaminohydroxyphosphoribosylaminopyrimidine deaminase activity"/>
    <property type="evidence" value="ECO:0007669"/>
    <property type="project" value="UniProtKB-EC"/>
</dbReference>
<dbReference type="SUPFAM" id="SSF53927">
    <property type="entry name" value="Cytidine deaminase-like"/>
    <property type="match status" value="1"/>
</dbReference>
<dbReference type="InterPro" id="IPR024072">
    <property type="entry name" value="DHFR-like_dom_sf"/>
</dbReference>
<keyword evidence="12" id="KW-0511">Multifunctional enzyme</keyword>
<feature type="binding site" evidence="17">
    <location>
        <position position="156"/>
    </location>
    <ligand>
        <name>NADP(+)</name>
        <dbReference type="ChEBI" id="CHEBI:58349"/>
    </ligand>
</feature>
<evidence type="ECO:0000256" key="8">
    <source>
        <dbReference type="ARBA" id="ARBA00022801"/>
    </source>
</evidence>
<feature type="binding site" evidence="18">
    <location>
        <position position="52"/>
    </location>
    <ligand>
        <name>Zn(2+)</name>
        <dbReference type="ChEBI" id="CHEBI:29105"/>
        <note>catalytic</note>
    </ligand>
</feature>
<evidence type="ECO:0000313" key="20">
    <source>
        <dbReference type="EMBL" id="AHM56966.1"/>
    </source>
</evidence>
<evidence type="ECO:0000256" key="5">
    <source>
        <dbReference type="ARBA" id="ARBA00007417"/>
    </source>
</evidence>
<dbReference type="Gene3D" id="3.40.430.10">
    <property type="entry name" value="Dihydrofolate Reductase, subunit A"/>
    <property type="match status" value="1"/>
</dbReference>
<evidence type="ECO:0000256" key="12">
    <source>
        <dbReference type="ARBA" id="ARBA00023268"/>
    </source>
</evidence>